<dbReference type="Proteomes" id="UP000249248">
    <property type="component" value="Unassembled WGS sequence"/>
</dbReference>
<evidence type="ECO:0000313" key="2">
    <source>
        <dbReference type="Proteomes" id="UP000249248"/>
    </source>
</evidence>
<name>A0A2W1MU49_9FLAO</name>
<gene>
    <name evidence="1" type="ORF">DNU06_17185</name>
</gene>
<sequence length="150" mass="17514">MINNLGMFFLVAVVFFITSCNSNEFTQLHEKRDLIPVDSIPFNDSCCELDQEFFQKYDSVMLENSLYKIEQSSKVQRLFNQVKLDSNRGGNILLSKGENENEISVKIQEDNGMSYVSHFTFIILPEEGYKIYYYDPLHNIRLTLAEWDSN</sequence>
<accession>A0A2W1MU49</accession>
<comment type="caution">
    <text evidence="1">The sequence shown here is derived from an EMBL/GenBank/DDBJ whole genome shotgun (WGS) entry which is preliminary data.</text>
</comment>
<protein>
    <submittedName>
        <fullName evidence="1">Uncharacterized protein</fullName>
    </submittedName>
</protein>
<keyword evidence="2" id="KW-1185">Reference proteome</keyword>
<dbReference type="AlphaFoldDB" id="A0A2W1MU49"/>
<evidence type="ECO:0000313" key="1">
    <source>
        <dbReference type="EMBL" id="PZE15609.1"/>
    </source>
</evidence>
<proteinExistence type="predicted"/>
<organism evidence="1 2">
    <name type="scientific">Putridiphycobacter roseus</name>
    <dbReference type="NCBI Taxonomy" id="2219161"/>
    <lineage>
        <taxon>Bacteria</taxon>
        <taxon>Pseudomonadati</taxon>
        <taxon>Bacteroidota</taxon>
        <taxon>Flavobacteriia</taxon>
        <taxon>Flavobacteriales</taxon>
        <taxon>Crocinitomicaceae</taxon>
        <taxon>Putridiphycobacter</taxon>
    </lineage>
</organism>
<dbReference type="EMBL" id="QKSB01000029">
    <property type="protein sequence ID" value="PZE15609.1"/>
    <property type="molecule type" value="Genomic_DNA"/>
</dbReference>
<reference evidence="1 2" key="1">
    <citation type="submission" date="2018-06" db="EMBL/GenBank/DDBJ databases">
        <title>The draft genome sequence of Crocinitomix sp. SM1701.</title>
        <authorList>
            <person name="Zhang X."/>
        </authorList>
    </citation>
    <scope>NUCLEOTIDE SEQUENCE [LARGE SCALE GENOMIC DNA]</scope>
    <source>
        <strain evidence="1 2">SM1701</strain>
    </source>
</reference>